<comment type="catalytic activity">
    <reaction evidence="1">
        <text>Endonucleolytic cleavage to 5'-phosphomonoester.</text>
        <dbReference type="EC" id="3.1.26.4"/>
    </reaction>
</comment>
<dbReference type="InterPro" id="IPR037056">
    <property type="entry name" value="RNase_H1_N_sf"/>
</dbReference>
<dbReference type="Proteomes" id="UP000051315">
    <property type="component" value="Unassembled WGS sequence"/>
</dbReference>
<keyword evidence="12" id="KW-0460">Magnesium</keyword>
<evidence type="ECO:0000256" key="7">
    <source>
        <dbReference type="ARBA" id="ARBA00017721"/>
    </source>
</evidence>
<dbReference type="Pfam" id="PF01693">
    <property type="entry name" value="Cauli_VI"/>
    <property type="match status" value="1"/>
</dbReference>
<protein>
    <recommendedName>
        <fullName evidence="7">Ribonuclease H</fullName>
        <ecNumber evidence="6">3.1.26.4</ecNumber>
    </recommendedName>
</protein>
<comment type="function">
    <text evidence="3">Endonuclease that specifically degrades the RNA of RNA-DNA hybrids.</text>
</comment>
<dbReference type="STRING" id="1423735.FC15_GL000643"/>
<evidence type="ECO:0000256" key="9">
    <source>
        <dbReference type="ARBA" id="ARBA00022723"/>
    </source>
</evidence>
<dbReference type="EMBL" id="AZFX01000089">
    <property type="protein sequence ID" value="KRM08348.1"/>
    <property type="molecule type" value="Genomic_DNA"/>
</dbReference>
<dbReference type="RefSeq" id="WP_057825559.1">
    <property type="nucleotide sequence ID" value="NZ_AZFX01000089.1"/>
</dbReference>
<gene>
    <name evidence="14" type="ORF">FC15_GL000643</name>
</gene>
<reference evidence="14 15" key="1">
    <citation type="journal article" date="2015" name="Genome Announc.">
        <title>Expanding the biotechnology potential of lactobacilli through comparative genomics of 213 strains and associated genera.</title>
        <authorList>
            <person name="Sun Z."/>
            <person name="Harris H.M."/>
            <person name="McCann A."/>
            <person name="Guo C."/>
            <person name="Argimon S."/>
            <person name="Zhang W."/>
            <person name="Yang X."/>
            <person name="Jeffery I.B."/>
            <person name="Cooney J.C."/>
            <person name="Kagawa T.F."/>
            <person name="Liu W."/>
            <person name="Song Y."/>
            <person name="Salvetti E."/>
            <person name="Wrobel A."/>
            <person name="Rasinkangas P."/>
            <person name="Parkhill J."/>
            <person name="Rea M.C."/>
            <person name="O'Sullivan O."/>
            <person name="Ritari J."/>
            <person name="Douillard F.P."/>
            <person name="Paul Ross R."/>
            <person name="Yang R."/>
            <person name="Briner A.E."/>
            <person name="Felis G.E."/>
            <person name="de Vos W.M."/>
            <person name="Barrangou R."/>
            <person name="Klaenhammer T.R."/>
            <person name="Caufield P.W."/>
            <person name="Cui Y."/>
            <person name="Zhang H."/>
            <person name="O'Toole P.W."/>
        </authorList>
    </citation>
    <scope>NUCLEOTIDE SEQUENCE [LARGE SCALE GENOMIC DNA]</scope>
    <source>
        <strain evidence="14 15">DSM 17758</strain>
    </source>
</reference>
<dbReference type="PATRIC" id="fig|1423735.3.peg.674"/>
<accession>A0A0R1W1X1</accession>
<evidence type="ECO:0000256" key="4">
    <source>
        <dbReference type="ARBA" id="ARBA00005300"/>
    </source>
</evidence>
<dbReference type="PROSITE" id="PS50879">
    <property type="entry name" value="RNASE_H_1"/>
    <property type="match status" value="1"/>
</dbReference>
<dbReference type="Gene3D" id="3.30.420.10">
    <property type="entry name" value="Ribonuclease H-like superfamily/Ribonuclease H"/>
    <property type="match status" value="1"/>
</dbReference>
<feature type="domain" description="RNase H type-1" evidence="13">
    <location>
        <begin position="82"/>
        <end position="240"/>
    </location>
</feature>
<evidence type="ECO:0000256" key="11">
    <source>
        <dbReference type="ARBA" id="ARBA00022801"/>
    </source>
</evidence>
<comment type="cofactor">
    <cofactor evidence="2">
        <name>Mg(2+)</name>
        <dbReference type="ChEBI" id="CHEBI:18420"/>
    </cofactor>
</comment>
<evidence type="ECO:0000256" key="5">
    <source>
        <dbReference type="ARBA" id="ARBA00011245"/>
    </source>
</evidence>
<dbReference type="Pfam" id="PF00075">
    <property type="entry name" value="RNase_H"/>
    <property type="match status" value="1"/>
</dbReference>
<dbReference type="InterPro" id="IPR050092">
    <property type="entry name" value="RNase_H"/>
</dbReference>
<dbReference type="AlphaFoldDB" id="A0A0R1W1X1"/>
<evidence type="ECO:0000256" key="6">
    <source>
        <dbReference type="ARBA" id="ARBA00012180"/>
    </source>
</evidence>
<evidence type="ECO:0000256" key="1">
    <source>
        <dbReference type="ARBA" id="ARBA00000077"/>
    </source>
</evidence>
<dbReference type="SUPFAM" id="SSF55658">
    <property type="entry name" value="L9 N-domain-like"/>
    <property type="match status" value="1"/>
</dbReference>
<dbReference type="OrthoDB" id="9811552at2"/>
<name>A0A0R1W1X1_9LACO</name>
<dbReference type="CDD" id="cd09278">
    <property type="entry name" value="RNase_HI_prokaryote_like"/>
    <property type="match status" value="1"/>
</dbReference>
<dbReference type="InterPro" id="IPR017067">
    <property type="entry name" value="RNase_H1_euk"/>
</dbReference>
<dbReference type="GO" id="GO:0004523">
    <property type="term" value="F:RNA-DNA hybrid ribonuclease activity"/>
    <property type="evidence" value="ECO:0007669"/>
    <property type="project" value="UniProtKB-EC"/>
</dbReference>
<dbReference type="InterPro" id="IPR012337">
    <property type="entry name" value="RNaseH-like_sf"/>
</dbReference>
<dbReference type="SUPFAM" id="SSF53098">
    <property type="entry name" value="Ribonuclease H-like"/>
    <property type="match status" value="1"/>
</dbReference>
<evidence type="ECO:0000313" key="15">
    <source>
        <dbReference type="Proteomes" id="UP000051315"/>
    </source>
</evidence>
<evidence type="ECO:0000256" key="10">
    <source>
        <dbReference type="ARBA" id="ARBA00022759"/>
    </source>
</evidence>
<dbReference type="GO" id="GO:0043137">
    <property type="term" value="P:DNA replication, removal of RNA primer"/>
    <property type="evidence" value="ECO:0007669"/>
    <property type="project" value="TreeGrafter"/>
</dbReference>
<dbReference type="InterPro" id="IPR036397">
    <property type="entry name" value="RNaseH_sf"/>
</dbReference>
<keyword evidence="8" id="KW-0540">Nuclease</keyword>
<proteinExistence type="inferred from homology"/>
<evidence type="ECO:0000256" key="8">
    <source>
        <dbReference type="ARBA" id="ARBA00022722"/>
    </source>
</evidence>
<evidence type="ECO:0000256" key="12">
    <source>
        <dbReference type="ARBA" id="ARBA00022842"/>
    </source>
</evidence>
<dbReference type="EC" id="3.1.26.4" evidence="6"/>
<keyword evidence="10" id="KW-0255">Endonuclease</keyword>
<evidence type="ECO:0000256" key="2">
    <source>
        <dbReference type="ARBA" id="ARBA00001946"/>
    </source>
</evidence>
<comment type="subunit">
    <text evidence="5">Monomer.</text>
</comment>
<dbReference type="InterPro" id="IPR009027">
    <property type="entry name" value="Ribosomal_bL9/RNase_H1_N"/>
</dbReference>
<dbReference type="InterPro" id="IPR022892">
    <property type="entry name" value="RNaseHI"/>
</dbReference>
<comment type="similarity">
    <text evidence="4">Belongs to the RNase H family.</text>
</comment>
<evidence type="ECO:0000259" key="13">
    <source>
        <dbReference type="PROSITE" id="PS50879"/>
    </source>
</evidence>
<keyword evidence="11" id="KW-0378">Hydrolase</keyword>
<evidence type="ECO:0000256" key="3">
    <source>
        <dbReference type="ARBA" id="ARBA00004065"/>
    </source>
</evidence>
<dbReference type="Gene3D" id="3.40.970.10">
    <property type="entry name" value="Ribonuclease H1, N-terminal domain"/>
    <property type="match status" value="1"/>
</dbReference>
<comment type="caution">
    <text evidence="14">The sequence shown here is derived from an EMBL/GenBank/DDBJ whole genome shotgun (WGS) entry which is preliminary data.</text>
</comment>
<keyword evidence="15" id="KW-1185">Reference proteome</keyword>
<dbReference type="PIRSF" id="PIRSF036852">
    <property type="entry name" value="Ribonuclease_H1_euk"/>
    <property type="match status" value="1"/>
</dbReference>
<dbReference type="FunFam" id="3.40.970.10:FF:000002">
    <property type="entry name" value="Ribonuclease H"/>
    <property type="match status" value="1"/>
</dbReference>
<organism evidence="14 15">
    <name type="scientific">Lapidilactobacillus concavus DSM 17758</name>
    <dbReference type="NCBI Taxonomy" id="1423735"/>
    <lineage>
        <taxon>Bacteria</taxon>
        <taxon>Bacillati</taxon>
        <taxon>Bacillota</taxon>
        <taxon>Bacilli</taxon>
        <taxon>Lactobacillales</taxon>
        <taxon>Lactobacillaceae</taxon>
        <taxon>Lapidilactobacillus</taxon>
    </lineage>
</organism>
<dbReference type="GO" id="GO:0000287">
    <property type="term" value="F:magnesium ion binding"/>
    <property type="evidence" value="ECO:0007669"/>
    <property type="project" value="InterPro"/>
</dbReference>
<dbReference type="PANTHER" id="PTHR10642:SF26">
    <property type="entry name" value="RIBONUCLEASE H1"/>
    <property type="match status" value="1"/>
</dbReference>
<dbReference type="PANTHER" id="PTHR10642">
    <property type="entry name" value="RIBONUCLEASE H1"/>
    <property type="match status" value="1"/>
</dbReference>
<keyword evidence="9" id="KW-0479">Metal-binding</keyword>
<evidence type="ECO:0000313" key="14">
    <source>
        <dbReference type="EMBL" id="KRM08348.1"/>
    </source>
</evidence>
<dbReference type="GO" id="GO:0003676">
    <property type="term" value="F:nucleic acid binding"/>
    <property type="evidence" value="ECO:0007669"/>
    <property type="project" value="InterPro"/>
</dbReference>
<dbReference type="InterPro" id="IPR002156">
    <property type="entry name" value="RNaseH_domain"/>
</dbReference>
<sequence length="246" mass="27151">MASGKYYAVARGRQTGIFTDWPTTKSLVDGFTGARYKGFTTRAAAEEWLAQMQVSGQQRSHARTSSMVQAPTREAANASVTAAETIQVFTDGGSRNTGNVNGGHVRNTDLAAWAYLIILPDGQRHQDSHGEIGATNNKMELTALKMALTKLIELHLNTAPILLTSDSHYVLDPIMKNWLAGWQRRGWRKSSGGEVLNLALWQAIVPLLDQFTQLQFKWVKGHATAAGNNHVDDLLNQTMDQMKDKE</sequence>
<dbReference type="InterPro" id="IPR011320">
    <property type="entry name" value="RNase_H1_N"/>
</dbReference>